<evidence type="ECO:0000313" key="2">
    <source>
        <dbReference type="EMBL" id="MED6158544.1"/>
    </source>
</evidence>
<protein>
    <submittedName>
        <fullName evidence="2">Uncharacterized protein</fullName>
    </submittedName>
</protein>
<reference evidence="2 3" key="1">
    <citation type="journal article" date="2023" name="Plants (Basel)">
        <title>Bridging the Gap: Combining Genomics and Transcriptomics Approaches to Understand Stylosanthes scabra, an Orphan Legume from the Brazilian Caatinga.</title>
        <authorList>
            <person name="Ferreira-Neto J.R.C."/>
            <person name="da Silva M.D."/>
            <person name="Binneck E."/>
            <person name="de Melo N.F."/>
            <person name="da Silva R.H."/>
            <person name="de Melo A.L.T.M."/>
            <person name="Pandolfi V."/>
            <person name="Bustamante F.O."/>
            <person name="Brasileiro-Vidal A.C."/>
            <person name="Benko-Iseppon A.M."/>
        </authorList>
    </citation>
    <scope>NUCLEOTIDE SEQUENCE [LARGE SCALE GENOMIC DNA]</scope>
    <source>
        <tissue evidence="2">Leaves</tissue>
    </source>
</reference>
<feature type="compositionally biased region" description="Acidic residues" evidence="1">
    <location>
        <begin position="83"/>
        <end position="97"/>
    </location>
</feature>
<comment type="caution">
    <text evidence="2">The sequence shown here is derived from an EMBL/GenBank/DDBJ whole genome shotgun (WGS) entry which is preliminary data.</text>
</comment>
<organism evidence="2 3">
    <name type="scientific">Stylosanthes scabra</name>
    <dbReference type="NCBI Taxonomy" id="79078"/>
    <lineage>
        <taxon>Eukaryota</taxon>
        <taxon>Viridiplantae</taxon>
        <taxon>Streptophyta</taxon>
        <taxon>Embryophyta</taxon>
        <taxon>Tracheophyta</taxon>
        <taxon>Spermatophyta</taxon>
        <taxon>Magnoliopsida</taxon>
        <taxon>eudicotyledons</taxon>
        <taxon>Gunneridae</taxon>
        <taxon>Pentapetalae</taxon>
        <taxon>rosids</taxon>
        <taxon>fabids</taxon>
        <taxon>Fabales</taxon>
        <taxon>Fabaceae</taxon>
        <taxon>Papilionoideae</taxon>
        <taxon>50 kb inversion clade</taxon>
        <taxon>dalbergioids sensu lato</taxon>
        <taxon>Dalbergieae</taxon>
        <taxon>Pterocarpus clade</taxon>
        <taxon>Stylosanthes</taxon>
    </lineage>
</organism>
<gene>
    <name evidence="2" type="ORF">PIB30_033669</name>
</gene>
<keyword evidence="3" id="KW-1185">Reference proteome</keyword>
<proteinExistence type="predicted"/>
<feature type="region of interest" description="Disordered" evidence="1">
    <location>
        <begin position="35"/>
        <end position="58"/>
    </location>
</feature>
<evidence type="ECO:0000256" key="1">
    <source>
        <dbReference type="SAM" id="MobiDB-lite"/>
    </source>
</evidence>
<name>A0ABU6UBZ7_9FABA</name>
<dbReference type="EMBL" id="JASCZI010120982">
    <property type="protein sequence ID" value="MED6158544.1"/>
    <property type="molecule type" value="Genomic_DNA"/>
</dbReference>
<evidence type="ECO:0000313" key="3">
    <source>
        <dbReference type="Proteomes" id="UP001341840"/>
    </source>
</evidence>
<sequence>MRSLLLSELQNVILPNKLTMKHSKIIHQIYETRKREGEKGEATSFKLQARSTTPPPNNAATITKLKLLPWTTALLGLGGVGGDPEDGEGDDAGEGDGGESMAGDEAGEGAGGDIMGDELGLGLGTEGELGVGLDVGGETGEAAGGGGVVVGGVGEVGDGVFGVDGEVFGEGEAEGEGDGACCAVDIVITRVMDIATTSMARESAVAEQKPKKKKKKTENQRDCCSVFRSRTEE</sequence>
<accession>A0ABU6UBZ7</accession>
<feature type="region of interest" description="Disordered" evidence="1">
    <location>
        <begin position="200"/>
        <end position="233"/>
    </location>
</feature>
<feature type="region of interest" description="Disordered" evidence="1">
    <location>
        <begin position="77"/>
        <end position="117"/>
    </location>
</feature>
<dbReference type="Proteomes" id="UP001341840">
    <property type="component" value="Unassembled WGS sequence"/>
</dbReference>
<feature type="compositionally biased region" description="Gly residues" evidence="1">
    <location>
        <begin position="108"/>
        <end position="117"/>
    </location>
</feature>